<name>A0A0J5KNQ7_PLUGE</name>
<accession>A0A0J5KNQ7</accession>
<comment type="similarity">
    <text evidence="1">Belongs to the LysR transcriptional regulatory family.</text>
</comment>
<dbReference type="FunFam" id="1.10.10.10:FF:000001">
    <property type="entry name" value="LysR family transcriptional regulator"/>
    <property type="match status" value="1"/>
</dbReference>
<evidence type="ECO:0000259" key="5">
    <source>
        <dbReference type="PROSITE" id="PS50931"/>
    </source>
</evidence>
<dbReference type="GO" id="GO:0003700">
    <property type="term" value="F:DNA-binding transcription factor activity"/>
    <property type="evidence" value="ECO:0007669"/>
    <property type="project" value="InterPro"/>
</dbReference>
<dbReference type="InterPro" id="IPR005119">
    <property type="entry name" value="LysR_subst-bd"/>
</dbReference>
<dbReference type="eggNOG" id="COG0583">
    <property type="taxonomic scope" value="Bacteria"/>
</dbReference>
<evidence type="ECO:0000256" key="2">
    <source>
        <dbReference type="ARBA" id="ARBA00023015"/>
    </source>
</evidence>
<dbReference type="Gene3D" id="1.10.10.10">
    <property type="entry name" value="Winged helix-like DNA-binding domain superfamily/Winged helix DNA-binding domain"/>
    <property type="match status" value="1"/>
</dbReference>
<dbReference type="PANTHER" id="PTHR30537">
    <property type="entry name" value="HTH-TYPE TRANSCRIPTIONAL REGULATOR"/>
    <property type="match status" value="1"/>
</dbReference>
<evidence type="ECO:0000256" key="3">
    <source>
        <dbReference type="ARBA" id="ARBA00023125"/>
    </source>
</evidence>
<dbReference type="PROSITE" id="PS50931">
    <property type="entry name" value="HTH_LYSR"/>
    <property type="match status" value="1"/>
</dbReference>
<reference evidence="6 8" key="1">
    <citation type="submission" date="2015-05" db="EMBL/GenBank/DDBJ databases">
        <title>Genome sequences of Pluralibacter gergoviae.</title>
        <authorList>
            <person name="Greninger A.L."/>
            <person name="Miller S."/>
        </authorList>
    </citation>
    <scope>NUCLEOTIDE SEQUENCE [LARGE SCALE GENOMIC DNA]</scope>
    <source>
        <strain evidence="6 8">JS81F13</strain>
    </source>
</reference>
<dbReference type="InterPro" id="IPR058163">
    <property type="entry name" value="LysR-type_TF_proteobact-type"/>
</dbReference>
<dbReference type="CDD" id="cd08422">
    <property type="entry name" value="PBP2_CrgA_like"/>
    <property type="match status" value="1"/>
</dbReference>
<dbReference type="EMBL" id="JAVDNV010000001">
    <property type="protein sequence ID" value="MDQ2307546.1"/>
    <property type="molecule type" value="Genomic_DNA"/>
</dbReference>
<dbReference type="SUPFAM" id="SSF53850">
    <property type="entry name" value="Periplasmic binding protein-like II"/>
    <property type="match status" value="1"/>
</dbReference>
<dbReference type="STRING" id="61647.LG71_17400"/>
<dbReference type="Proteomes" id="UP001236270">
    <property type="component" value="Unassembled WGS sequence"/>
</dbReference>
<evidence type="ECO:0000256" key="4">
    <source>
        <dbReference type="ARBA" id="ARBA00023163"/>
    </source>
</evidence>
<dbReference type="GO" id="GO:0003677">
    <property type="term" value="F:DNA binding"/>
    <property type="evidence" value="ECO:0007669"/>
    <property type="project" value="UniProtKB-KW"/>
</dbReference>
<dbReference type="EMBL" id="LDZF01000027">
    <property type="protein sequence ID" value="KMK11617.1"/>
    <property type="molecule type" value="Genomic_DNA"/>
</dbReference>
<dbReference type="Pfam" id="PF03466">
    <property type="entry name" value="LysR_substrate"/>
    <property type="match status" value="1"/>
</dbReference>
<dbReference type="GO" id="GO:0009891">
    <property type="term" value="P:positive regulation of biosynthetic process"/>
    <property type="evidence" value="ECO:0007669"/>
    <property type="project" value="UniProtKB-ARBA"/>
</dbReference>
<protein>
    <submittedName>
        <fullName evidence="6">LysR family transcriptional regulator</fullName>
    </submittedName>
</protein>
<organism evidence="6 8">
    <name type="scientific">Pluralibacter gergoviae</name>
    <name type="common">Enterobacter gergoviae</name>
    <dbReference type="NCBI Taxonomy" id="61647"/>
    <lineage>
        <taxon>Bacteria</taxon>
        <taxon>Pseudomonadati</taxon>
        <taxon>Pseudomonadota</taxon>
        <taxon>Gammaproteobacteria</taxon>
        <taxon>Enterobacterales</taxon>
        <taxon>Enterobacteriaceae</taxon>
        <taxon>Pluralibacter</taxon>
    </lineage>
</organism>
<keyword evidence="4" id="KW-0804">Transcription</keyword>
<dbReference type="FunFam" id="3.40.190.290:FF:000001">
    <property type="entry name" value="Transcriptional regulator, LysR family"/>
    <property type="match status" value="1"/>
</dbReference>
<dbReference type="SUPFAM" id="SSF46785">
    <property type="entry name" value="Winged helix' DNA-binding domain"/>
    <property type="match status" value="1"/>
</dbReference>
<keyword evidence="8" id="KW-1185">Reference proteome</keyword>
<dbReference type="RefSeq" id="WP_048252652.1">
    <property type="nucleotide sequence ID" value="NZ_CBCSIS010000003.1"/>
</dbReference>
<dbReference type="Gene3D" id="3.40.190.290">
    <property type="match status" value="1"/>
</dbReference>
<dbReference type="PANTHER" id="PTHR30537:SF5">
    <property type="entry name" value="HTH-TYPE TRANSCRIPTIONAL ACTIVATOR TTDR-RELATED"/>
    <property type="match status" value="1"/>
</dbReference>
<dbReference type="InterPro" id="IPR036390">
    <property type="entry name" value="WH_DNA-bd_sf"/>
</dbReference>
<dbReference type="InterPro" id="IPR000847">
    <property type="entry name" value="LysR_HTH_N"/>
</dbReference>
<comment type="caution">
    <text evidence="6">The sequence shown here is derived from an EMBL/GenBank/DDBJ whole genome shotgun (WGS) entry which is preliminary data.</text>
</comment>
<dbReference type="InterPro" id="IPR036388">
    <property type="entry name" value="WH-like_DNA-bd_sf"/>
</dbReference>
<evidence type="ECO:0000256" key="1">
    <source>
        <dbReference type="ARBA" id="ARBA00009437"/>
    </source>
</evidence>
<evidence type="ECO:0000313" key="6">
    <source>
        <dbReference type="EMBL" id="KMK11617.1"/>
    </source>
</evidence>
<dbReference type="PATRIC" id="fig|61647.14.peg.612"/>
<dbReference type="GeneID" id="61384890"/>
<dbReference type="Pfam" id="PF00126">
    <property type="entry name" value="HTH_1"/>
    <property type="match status" value="1"/>
</dbReference>
<proteinExistence type="inferred from homology"/>
<evidence type="ECO:0000313" key="8">
    <source>
        <dbReference type="Proteomes" id="UP000036196"/>
    </source>
</evidence>
<feature type="domain" description="HTH lysR-type" evidence="5">
    <location>
        <begin position="4"/>
        <end position="61"/>
    </location>
</feature>
<sequence length="304" mass="33378">MKEYDLVSLRSFVAVVESGSFYNAAVQMDASSAAVSRRISSLEAALGVKLLNRTTRQLDLTPAGQQYYQDVLAILTALEQAEDRLSVDKTQFSGVIRLGAPLSFGINKLAPLLPAFMKQYPQVTVSLQLEDRISDLLNDGIDLSLRIGNLQDSTLVSTQIAMMPRLYCASPDYLARYGVPAGPDDLQHHRCLRYSLLSTRDEWEFAEKSLTPDTCVPLAANNGDVLREAAIQGLGIAMLPWYIVEEALRAGALVPVLAQHAPPPIPLSIVRPSRQFTPVRVTALMAWLREALADAGKKEGEEKR</sequence>
<dbReference type="Proteomes" id="UP000036196">
    <property type="component" value="Unassembled WGS sequence"/>
</dbReference>
<evidence type="ECO:0000313" key="7">
    <source>
        <dbReference type="EMBL" id="MDQ2307546.1"/>
    </source>
</evidence>
<gene>
    <name evidence="6" type="ORF">ABW06_20770</name>
    <name evidence="7" type="ORF">RBJ30_00315</name>
</gene>
<keyword evidence="3" id="KW-0238">DNA-binding</keyword>
<dbReference type="AlphaFoldDB" id="A0A0J5KNQ7"/>
<keyword evidence="2" id="KW-0805">Transcription regulation</keyword>
<reference evidence="7" key="2">
    <citation type="submission" date="2023-08" db="EMBL/GenBank/DDBJ databases">
        <title>WGS of pathogenic bacterial species, Los Angeles County Public Health Laboratories.</title>
        <authorList>
            <person name="Garrigues J.M."/>
            <person name="Green N.M."/>
        </authorList>
    </citation>
    <scope>NUCLEOTIDE SEQUENCE</scope>
    <source>
        <strain evidence="7">LACPHL-BACT-2023-00068</strain>
    </source>
</reference>